<keyword evidence="4 5" id="KW-0472">Membrane</keyword>
<reference evidence="6" key="2">
    <citation type="submission" date="2021-04" db="EMBL/GenBank/DDBJ databases">
        <authorList>
            <person name="Gilroy R."/>
        </authorList>
    </citation>
    <scope>NUCLEOTIDE SEQUENCE</scope>
    <source>
        <strain evidence="6">CHK169-11906</strain>
    </source>
</reference>
<dbReference type="InterPro" id="IPR007300">
    <property type="entry name" value="CidB/LrgB"/>
</dbReference>
<accession>A0A9D2L3G4</accession>
<name>A0A9D2L3G4_9BACT</name>
<keyword evidence="2 5" id="KW-0812">Transmembrane</keyword>
<evidence type="ECO:0000256" key="4">
    <source>
        <dbReference type="ARBA" id="ARBA00023136"/>
    </source>
</evidence>
<dbReference type="PANTHER" id="PTHR30249">
    <property type="entry name" value="PUTATIVE SEROTONIN TRANSPORTER"/>
    <property type="match status" value="1"/>
</dbReference>
<feature type="transmembrane region" description="Helical" evidence="5">
    <location>
        <begin position="147"/>
        <end position="170"/>
    </location>
</feature>
<evidence type="ECO:0000313" key="6">
    <source>
        <dbReference type="EMBL" id="HJA98588.1"/>
    </source>
</evidence>
<comment type="subcellular location">
    <subcellularLocation>
        <location evidence="1">Membrane</location>
        <topology evidence="1">Multi-pass membrane protein</topology>
    </subcellularLocation>
</comment>
<feature type="transmembrane region" description="Helical" evidence="5">
    <location>
        <begin position="65"/>
        <end position="82"/>
    </location>
</feature>
<evidence type="ECO:0000256" key="3">
    <source>
        <dbReference type="ARBA" id="ARBA00022989"/>
    </source>
</evidence>
<dbReference type="AlphaFoldDB" id="A0A9D2L3G4"/>
<proteinExistence type="predicted"/>
<dbReference type="EMBL" id="DWYR01000009">
    <property type="protein sequence ID" value="HJA98588.1"/>
    <property type="molecule type" value="Genomic_DNA"/>
</dbReference>
<dbReference type="Pfam" id="PF04172">
    <property type="entry name" value="LrgB"/>
    <property type="match status" value="1"/>
</dbReference>
<feature type="transmembrane region" description="Helical" evidence="5">
    <location>
        <begin position="94"/>
        <end position="114"/>
    </location>
</feature>
<keyword evidence="3 5" id="KW-1133">Transmembrane helix</keyword>
<gene>
    <name evidence="6" type="ORF">H9779_03185</name>
</gene>
<dbReference type="PANTHER" id="PTHR30249:SF0">
    <property type="entry name" value="PLASTIDAL GLYCOLATE_GLYCERATE TRANSLOCATOR 1, CHLOROPLASTIC"/>
    <property type="match status" value="1"/>
</dbReference>
<dbReference type="GO" id="GO:0016020">
    <property type="term" value="C:membrane"/>
    <property type="evidence" value="ECO:0007669"/>
    <property type="project" value="UniProtKB-SubCell"/>
</dbReference>
<organism evidence="6 7">
    <name type="scientific">Candidatus Alistipes avicola</name>
    <dbReference type="NCBI Taxonomy" id="2838432"/>
    <lineage>
        <taxon>Bacteria</taxon>
        <taxon>Pseudomonadati</taxon>
        <taxon>Bacteroidota</taxon>
        <taxon>Bacteroidia</taxon>
        <taxon>Bacteroidales</taxon>
        <taxon>Rikenellaceae</taxon>
        <taxon>Alistipes</taxon>
    </lineage>
</organism>
<feature type="transmembrane region" description="Helical" evidence="5">
    <location>
        <begin position="206"/>
        <end position="226"/>
    </location>
</feature>
<dbReference type="Proteomes" id="UP000824259">
    <property type="component" value="Unassembled WGS sequence"/>
</dbReference>
<evidence type="ECO:0000313" key="7">
    <source>
        <dbReference type="Proteomes" id="UP000824259"/>
    </source>
</evidence>
<evidence type="ECO:0000256" key="2">
    <source>
        <dbReference type="ARBA" id="ARBA00022692"/>
    </source>
</evidence>
<feature type="transmembrane region" description="Helical" evidence="5">
    <location>
        <begin position="35"/>
        <end position="53"/>
    </location>
</feature>
<reference evidence="6" key="1">
    <citation type="journal article" date="2021" name="PeerJ">
        <title>Extensive microbial diversity within the chicken gut microbiome revealed by metagenomics and culture.</title>
        <authorList>
            <person name="Gilroy R."/>
            <person name="Ravi A."/>
            <person name="Getino M."/>
            <person name="Pursley I."/>
            <person name="Horton D.L."/>
            <person name="Alikhan N.F."/>
            <person name="Baker D."/>
            <person name="Gharbi K."/>
            <person name="Hall N."/>
            <person name="Watson M."/>
            <person name="Adriaenssens E.M."/>
            <person name="Foster-Nyarko E."/>
            <person name="Jarju S."/>
            <person name="Secka A."/>
            <person name="Antonio M."/>
            <person name="Oren A."/>
            <person name="Chaudhuri R.R."/>
            <person name="La Ragione R."/>
            <person name="Hildebrand F."/>
            <person name="Pallen M.J."/>
        </authorList>
    </citation>
    <scope>NUCLEOTIDE SEQUENCE</scope>
    <source>
        <strain evidence="6">CHK169-11906</strain>
    </source>
</reference>
<evidence type="ECO:0000256" key="5">
    <source>
        <dbReference type="SAM" id="Phobius"/>
    </source>
</evidence>
<evidence type="ECO:0000256" key="1">
    <source>
        <dbReference type="ARBA" id="ARBA00004141"/>
    </source>
</evidence>
<comment type="caution">
    <text evidence="6">The sequence shown here is derived from an EMBL/GenBank/DDBJ whole genome shotgun (WGS) entry which is preliminary data.</text>
</comment>
<protein>
    <submittedName>
        <fullName evidence="6">LrgB family protein</fullName>
    </submittedName>
</protein>
<sequence length="231" mass="24757">MIRQFMETDLVLLTATIGFFCLGSALYRRTRFALLHPVLVGFCAMIWLLKALGIEYAHYRQATEVLDFGLSLSVVALGYLMYEQLEHMRGRMLPILTSVVVGCLVGVLSVVYLARLFGADRILQTSLAPKSVTVPIAVTVSEPLGGVVTVTSVVVFCVGIFGSLIGPWLLRRCGVTDPMAQGFALGSAAHGIGTARAIELGALEGALSGLAMALMGVTTAILFPLIEKFLY</sequence>